<keyword evidence="5" id="KW-0699">rRNA-binding</keyword>
<dbReference type="Gene3D" id="3.100.10.10">
    <property type="match status" value="1"/>
</dbReference>
<dbReference type="GO" id="GO:0006412">
    <property type="term" value="P:translation"/>
    <property type="evidence" value="ECO:0007669"/>
    <property type="project" value="UniProtKB-UniRule"/>
</dbReference>
<dbReference type="InterPro" id="IPR030878">
    <property type="entry name" value="Ribosomal_uL15"/>
</dbReference>
<dbReference type="SUPFAM" id="SSF52080">
    <property type="entry name" value="Ribosomal proteins L15p and L18e"/>
    <property type="match status" value="1"/>
</dbReference>
<feature type="compositionally biased region" description="Basic residues" evidence="6">
    <location>
        <begin position="1"/>
        <end position="10"/>
    </location>
</feature>
<dbReference type="PANTHER" id="PTHR11721">
    <property type="entry name" value="60S RIBOSOMAL PROTEIN L27A"/>
    <property type="match status" value="1"/>
</dbReference>
<dbReference type="InterPro" id="IPR021131">
    <property type="entry name" value="Ribosomal_uL15/eL18"/>
</dbReference>
<dbReference type="Proteomes" id="UP001320159">
    <property type="component" value="Unassembled WGS sequence"/>
</dbReference>
<dbReference type="InterPro" id="IPR027386">
    <property type="entry name" value="Rbsml_uL15_N"/>
</dbReference>
<evidence type="ECO:0000313" key="9">
    <source>
        <dbReference type="Proteomes" id="UP001320159"/>
    </source>
</evidence>
<evidence type="ECO:0000256" key="3">
    <source>
        <dbReference type="ARBA" id="ARBA00023274"/>
    </source>
</evidence>
<keyword evidence="3 5" id="KW-0687">Ribonucleoprotein</keyword>
<feature type="region of interest" description="Disordered" evidence="6">
    <location>
        <begin position="1"/>
        <end position="36"/>
    </location>
</feature>
<dbReference type="GO" id="GO:0022625">
    <property type="term" value="C:cytosolic large ribosomal subunit"/>
    <property type="evidence" value="ECO:0007669"/>
    <property type="project" value="TreeGrafter"/>
</dbReference>
<comment type="subunit">
    <text evidence="5">Part of the 50S ribosomal subunit.</text>
</comment>
<evidence type="ECO:0000256" key="6">
    <source>
        <dbReference type="SAM" id="MobiDB-lite"/>
    </source>
</evidence>
<evidence type="ECO:0000313" key="8">
    <source>
        <dbReference type="EMBL" id="MCD1293491.1"/>
    </source>
</evidence>
<comment type="caution">
    <text evidence="8">The sequence shown here is derived from an EMBL/GenBank/DDBJ whole genome shotgun (WGS) entry which is preliminary data.</text>
</comment>
<reference evidence="8 9" key="1">
    <citation type="submission" date="2017-11" db="EMBL/GenBank/DDBJ databases">
        <title>Isolation and Characterization of Family Methanocellaceae Species from Potential Methane Hydrate Area Offshore Southwestern Taiwan.</title>
        <authorList>
            <person name="Zhang W.-L."/>
            <person name="Chen W.-C."/>
            <person name="Lai M.-C."/>
            <person name="Chen S.-C."/>
        </authorList>
    </citation>
    <scope>NUCLEOTIDE SEQUENCE [LARGE SCALE GENOMIC DNA]</scope>
    <source>
        <strain evidence="8 9">CWC-04</strain>
    </source>
</reference>
<dbReference type="Gene3D" id="4.10.990.10">
    <property type="match status" value="1"/>
</dbReference>
<evidence type="ECO:0000259" key="7">
    <source>
        <dbReference type="Pfam" id="PF00828"/>
    </source>
</evidence>
<comment type="similarity">
    <text evidence="1 5">Belongs to the universal ribosomal protein uL15 family.</text>
</comment>
<keyword evidence="5" id="KW-0694">RNA-binding</keyword>
<protein>
    <recommendedName>
        <fullName evidence="4 5">Large ribosomal subunit protein uL15</fullName>
    </recommendedName>
</protein>
<organism evidence="8 9">
    <name type="scientific">Methanooceanicella nereidis</name>
    <dbReference type="NCBI Taxonomy" id="2052831"/>
    <lineage>
        <taxon>Archaea</taxon>
        <taxon>Methanobacteriati</taxon>
        <taxon>Methanobacteriota</taxon>
        <taxon>Stenosarchaea group</taxon>
        <taxon>Methanomicrobia</taxon>
        <taxon>Methanocellales</taxon>
        <taxon>Methanocellaceae</taxon>
        <taxon>Methanooceanicella</taxon>
    </lineage>
</organism>
<sequence length="146" mass="15698">MVKQKNKSYRGSRTCGGGTHKNRRNGGSRGGRGHAGACKHHTFRAMREGWMYGKHGFKRPLVTQTVVSFINIGEIDEIADNLIETGLAQEKDGAIAINLDDLGIDKLLGNGNVSKKYVITVSNASASAKAKIEELGGQIITETETA</sequence>
<keyword evidence="9" id="KW-1185">Reference proteome</keyword>
<dbReference type="AlphaFoldDB" id="A0AAP2R9J3"/>
<dbReference type="Pfam" id="PF00828">
    <property type="entry name" value="Ribosomal_L27A"/>
    <property type="match status" value="1"/>
</dbReference>
<comment type="function">
    <text evidence="5">Binds to the 23S rRNA.</text>
</comment>
<evidence type="ECO:0000256" key="2">
    <source>
        <dbReference type="ARBA" id="ARBA00022980"/>
    </source>
</evidence>
<gene>
    <name evidence="5" type="primary">rpl15</name>
    <name evidence="8" type="ORF">CUJ83_00585</name>
</gene>
<dbReference type="GO" id="GO:0003735">
    <property type="term" value="F:structural constituent of ribosome"/>
    <property type="evidence" value="ECO:0007669"/>
    <property type="project" value="InterPro"/>
</dbReference>
<evidence type="ECO:0000256" key="5">
    <source>
        <dbReference type="HAMAP-Rule" id="MF_01341"/>
    </source>
</evidence>
<dbReference type="RefSeq" id="WP_230739371.1">
    <property type="nucleotide sequence ID" value="NZ_PGCK01000001.1"/>
</dbReference>
<dbReference type="InterPro" id="IPR036227">
    <property type="entry name" value="Ribosomal_uL15/eL18_sf"/>
</dbReference>
<proteinExistence type="inferred from homology"/>
<dbReference type="PANTHER" id="PTHR11721:SF3">
    <property type="entry name" value="LARGE RIBOSOMAL SUBUNIT PROTEIN UL15"/>
    <property type="match status" value="1"/>
</dbReference>
<dbReference type="GO" id="GO:0019843">
    <property type="term" value="F:rRNA binding"/>
    <property type="evidence" value="ECO:0007669"/>
    <property type="project" value="UniProtKB-UniRule"/>
</dbReference>
<evidence type="ECO:0000256" key="1">
    <source>
        <dbReference type="ARBA" id="ARBA00007320"/>
    </source>
</evidence>
<dbReference type="EMBL" id="PGCK01000001">
    <property type="protein sequence ID" value="MCD1293491.1"/>
    <property type="molecule type" value="Genomic_DNA"/>
</dbReference>
<keyword evidence="2 5" id="KW-0689">Ribosomal protein</keyword>
<feature type="domain" description="Large ribosomal subunit protein uL15/eL18" evidence="7">
    <location>
        <begin position="70"/>
        <end position="139"/>
    </location>
</feature>
<accession>A0AAP2R9J3</accession>
<name>A0AAP2R9J3_9EURY</name>
<dbReference type="HAMAP" id="MF_01341">
    <property type="entry name" value="Ribosomal_uL15"/>
    <property type="match status" value="1"/>
</dbReference>
<evidence type="ECO:0000256" key="4">
    <source>
        <dbReference type="ARBA" id="ARBA00035200"/>
    </source>
</evidence>